<evidence type="ECO:0000256" key="7">
    <source>
        <dbReference type="ARBA" id="ARBA00023136"/>
    </source>
</evidence>
<comment type="caution">
    <text evidence="8">Lacks conserved residue(s) required for the propagation of feature annotation.</text>
</comment>
<keyword evidence="3 8" id="KW-0813">Transport</keyword>
<feature type="transmembrane region" description="Helical" evidence="8">
    <location>
        <begin position="271"/>
        <end position="289"/>
    </location>
</feature>
<dbReference type="PANTHER" id="PTHR23502:SF132">
    <property type="entry name" value="POLYAMINE TRANSPORTER 2-RELATED"/>
    <property type="match status" value="1"/>
</dbReference>
<feature type="transmembrane region" description="Helical" evidence="8">
    <location>
        <begin position="125"/>
        <end position="149"/>
    </location>
</feature>
<feature type="transmembrane region" description="Helical" evidence="8">
    <location>
        <begin position="295"/>
        <end position="314"/>
    </location>
</feature>
<keyword evidence="11" id="KW-1185">Reference proteome</keyword>
<comment type="similarity">
    <text evidence="2 8">Belongs to the major facilitator superfamily. Bcr/CmlA family.</text>
</comment>
<feature type="transmembrane region" description="Helical" evidence="8">
    <location>
        <begin position="155"/>
        <end position="175"/>
    </location>
</feature>
<dbReference type="Pfam" id="PF07690">
    <property type="entry name" value="MFS_1"/>
    <property type="match status" value="1"/>
</dbReference>
<dbReference type="AlphaFoldDB" id="A0A2U1SME1"/>
<feature type="transmembrane region" description="Helical" evidence="8">
    <location>
        <begin position="359"/>
        <end position="382"/>
    </location>
</feature>
<keyword evidence="4" id="KW-1003">Cell membrane</keyword>
<keyword evidence="7 8" id="KW-0472">Membrane</keyword>
<evidence type="ECO:0000256" key="6">
    <source>
        <dbReference type="ARBA" id="ARBA00022989"/>
    </source>
</evidence>
<gene>
    <name evidence="10" type="ORF">C5689_16635</name>
</gene>
<evidence type="ECO:0000259" key="9">
    <source>
        <dbReference type="PROSITE" id="PS50850"/>
    </source>
</evidence>
<evidence type="ECO:0000313" key="11">
    <source>
        <dbReference type="Proteomes" id="UP000245137"/>
    </source>
</evidence>
<feature type="transmembrane region" description="Helical" evidence="8">
    <location>
        <begin position="92"/>
        <end position="113"/>
    </location>
</feature>
<dbReference type="InterPro" id="IPR036259">
    <property type="entry name" value="MFS_trans_sf"/>
</dbReference>
<evidence type="ECO:0000256" key="2">
    <source>
        <dbReference type="ARBA" id="ARBA00006236"/>
    </source>
</evidence>
<organism evidence="10 11">
    <name type="scientific">Methylosinus sporium</name>
    <dbReference type="NCBI Taxonomy" id="428"/>
    <lineage>
        <taxon>Bacteria</taxon>
        <taxon>Pseudomonadati</taxon>
        <taxon>Pseudomonadota</taxon>
        <taxon>Alphaproteobacteria</taxon>
        <taxon>Hyphomicrobiales</taxon>
        <taxon>Methylocystaceae</taxon>
        <taxon>Methylosinus</taxon>
    </lineage>
</organism>
<proteinExistence type="inferred from homology"/>
<dbReference type="Gene3D" id="1.20.1720.10">
    <property type="entry name" value="Multidrug resistance protein D"/>
    <property type="match status" value="1"/>
</dbReference>
<feature type="transmembrane region" description="Helical" evidence="8">
    <location>
        <begin position="67"/>
        <end position="86"/>
    </location>
</feature>
<keyword evidence="8" id="KW-0997">Cell inner membrane</keyword>
<reference evidence="10 11" key="1">
    <citation type="journal article" date="2018" name="Appl. Microbiol. Biotechnol.">
        <title>Co-cultivation of the strictly anaerobic methanogen Methanosarcina barkeri with aerobic methanotrophs in an oxygen-limited membrane bioreactor.</title>
        <authorList>
            <person name="In 't Zandt M.H."/>
            <person name="van den Bosch T.J.M."/>
            <person name="Rijkers R."/>
            <person name="van Kessel M.A.H.J."/>
            <person name="Jetten M.S.M."/>
            <person name="Welte C.U."/>
        </authorList>
    </citation>
    <scope>NUCLEOTIDE SEQUENCE [LARGE SCALE GENOMIC DNA]</scope>
    <source>
        <strain evidence="10 11">DSM 17706</strain>
    </source>
</reference>
<dbReference type="InterPro" id="IPR004812">
    <property type="entry name" value="Efflux_drug-R_Bcr/CmlA"/>
</dbReference>
<name>A0A2U1SME1_METSR</name>
<dbReference type="PROSITE" id="PS50850">
    <property type="entry name" value="MFS"/>
    <property type="match status" value="1"/>
</dbReference>
<dbReference type="EMBL" id="PUIV01000037">
    <property type="protein sequence ID" value="PWB92781.1"/>
    <property type="molecule type" value="Genomic_DNA"/>
</dbReference>
<comment type="caution">
    <text evidence="10">The sequence shown here is derived from an EMBL/GenBank/DDBJ whole genome shotgun (WGS) entry which is preliminary data.</text>
</comment>
<evidence type="ECO:0000256" key="3">
    <source>
        <dbReference type="ARBA" id="ARBA00022448"/>
    </source>
</evidence>
<feature type="transmembrane region" description="Helical" evidence="8">
    <location>
        <begin position="326"/>
        <end position="353"/>
    </location>
</feature>
<dbReference type="CDD" id="cd17320">
    <property type="entry name" value="MFS_MdfA_MDR_like"/>
    <property type="match status" value="1"/>
</dbReference>
<evidence type="ECO:0000256" key="1">
    <source>
        <dbReference type="ARBA" id="ARBA00004651"/>
    </source>
</evidence>
<comment type="subcellular location">
    <subcellularLocation>
        <location evidence="8">Cell inner membrane</location>
        <topology evidence="8">Multi-pass membrane protein</topology>
    </subcellularLocation>
    <subcellularLocation>
        <location evidence="1">Cell membrane</location>
        <topology evidence="1">Multi-pass membrane protein</topology>
    </subcellularLocation>
</comment>
<dbReference type="SUPFAM" id="SSF103473">
    <property type="entry name" value="MFS general substrate transporter"/>
    <property type="match status" value="1"/>
</dbReference>
<feature type="transmembrane region" description="Helical" evidence="8">
    <location>
        <begin position="205"/>
        <end position="233"/>
    </location>
</feature>
<dbReference type="Proteomes" id="UP000245137">
    <property type="component" value="Unassembled WGS sequence"/>
</dbReference>
<evidence type="ECO:0000256" key="4">
    <source>
        <dbReference type="ARBA" id="ARBA00022475"/>
    </source>
</evidence>
<dbReference type="GO" id="GO:0005886">
    <property type="term" value="C:plasma membrane"/>
    <property type="evidence" value="ECO:0007669"/>
    <property type="project" value="UniProtKB-SubCell"/>
</dbReference>
<dbReference type="GO" id="GO:0042910">
    <property type="term" value="F:xenobiotic transmembrane transporter activity"/>
    <property type="evidence" value="ECO:0007669"/>
    <property type="project" value="InterPro"/>
</dbReference>
<dbReference type="GO" id="GO:1990961">
    <property type="term" value="P:xenobiotic detoxification by transmembrane export across the plasma membrane"/>
    <property type="evidence" value="ECO:0007669"/>
    <property type="project" value="InterPro"/>
</dbReference>
<sequence>MAPILGALGALGPLSIDMYLPAMPQIAAGLNVGEGGVQFSLVYFFAGLMIGQLFYGPISDSVGRKPVIYAGLFLFILGSIGSIAAGTAEQLAAWRFIHGLGGSAGMVMGLAIVRDLYTGQTAAKLIAMMMLVLGVAPILAPLLGSAIIAVAPWQALFGALALFGVADLVLVWIALPETRMEELRAASRPLDAARNYAHLLASRRFLPYVAVAAFAQAGFFAYLAGSSFVFISLHGLTPAAYSGVFAVNSIGLIAAAQTAPRLMGRFRPQTVVRASVAVYAVTAVSLAAVEMAGGASLAVLAASLFVIIAARAVVMPICSVMALESYGAISGTASALLGALQFGAGTFASFIVGATANGAALPMIAAIAACGIAACIVAFVAFPKQASALSQERHREPASAP</sequence>
<feature type="transmembrane region" description="Helical" evidence="8">
    <location>
        <begin position="239"/>
        <end position="259"/>
    </location>
</feature>
<dbReference type="PANTHER" id="PTHR23502">
    <property type="entry name" value="MAJOR FACILITATOR SUPERFAMILY"/>
    <property type="match status" value="1"/>
</dbReference>
<evidence type="ECO:0000256" key="5">
    <source>
        <dbReference type="ARBA" id="ARBA00022692"/>
    </source>
</evidence>
<keyword evidence="5 8" id="KW-0812">Transmembrane</keyword>
<dbReference type="OrthoDB" id="9800416at2"/>
<evidence type="ECO:0000313" key="10">
    <source>
        <dbReference type="EMBL" id="PWB92781.1"/>
    </source>
</evidence>
<feature type="domain" description="Major facilitator superfamily (MFS) profile" evidence="9">
    <location>
        <begin position="1"/>
        <end position="386"/>
    </location>
</feature>
<dbReference type="NCBIfam" id="TIGR00710">
    <property type="entry name" value="efflux_Bcr_CflA"/>
    <property type="match status" value="1"/>
</dbReference>
<evidence type="ECO:0000256" key="8">
    <source>
        <dbReference type="RuleBase" id="RU365088"/>
    </source>
</evidence>
<feature type="transmembrane region" description="Helical" evidence="8">
    <location>
        <begin position="39"/>
        <end position="55"/>
    </location>
</feature>
<keyword evidence="6 8" id="KW-1133">Transmembrane helix</keyword>
<dbReference type="InterPro" id="IPR020846">
    <property type="entry name" value="MFS_dom"/>
</dbReference>
<protein>
    <recommendedName>
        <fullName evidence="8">Bcr/CflA family efflux transporter</fullName>
    </recommendedName>
</protein>
<dbReference type="InterPro" id="IPR011701">
    <property type="entry name" value="MFS"/>
</dbReference>
<accession>A0A2U1SME1</accession>